<dbReference type="Pfam" id="PF12680">
    <property type="entry name" value="SnoaL_2"/>
    <property type="match status" value="1"/>
</dbReference>
<dbReference type="Gene3D" id="3.10.450.50">
    <property type="match status" value="1"/>
</dbReference>
<organism evidence="2 3">
    <name type="scientific">Neomesorhizobium albiziae</name>
    <dbReference type="NCBI Taxonomy" id="335020"/>
    <lineage>
        <taxon>Bacteria</taxon>
        <taxon>Pseudomonadati</taxon>
        <taxon>Pseudomonadota</taxon>
        <taxon>Alphaproteobacteria</taxon>
        <taxon>Hyphomicrobiales</taxon>
        <taxon>Phyllobacteriaceae</taxon>
        <taxon>Neomesorhizobium</taxon>
    </lineage>
</organism>
<dbReference type="AlphaFoldDB" id="A0A1I4D9W6"/>
<dbReference type="Proteomes" id="UP000323300">
    <property type="component" value="Unassembled WGS sequence"/>
</dbReference>
<feature type="domain" description="SnoaL-like" evidence="1">
    <location>
        <begin position="15"/>
        <end position="111"/>
    </location>
</feature>
<dbReference type="EMBL" id="FOSL01000016">
    <property type="protein sequence ID" value="SFK88731.1"/>
    <property type="molecule type" value="Genomic_DNA"/>
</dbReference>
<evidence type="ECO:0000313" key="2">
    <source>
        <dbReference type="EMBL" id="SFK88731.1"/>
    </source>
</evidence>
<dbReference type="SUPFAM" id="SSF54427">
    <property type="entry name" value="NTF2-like"/>
    <property type="match status" value="1"/>
</dbReference>
<proteinExistence type="predicted"/>
<dbReference type="InterPro" id="IPR037401">
    <property type="entry name" value="SnoaL-like"/>
</dbReference>
<dbReference type="OrthoDB" id="8087138at2"/>
<evidence type="ECO:0000313" key="3">
    <source>
        <dbReference type="Proteomes" id="UP000323300"/>
    </source>
</evidence>
<keyword evidence="3" id="KW-1185">Reference proteome</keyword>
<accession>A0A1I4D9W6</accession>
<reference evidence="2 3" key="1">
    <citation type="submission" date="2016-10" db="EMBL/GenBank/DDBJ databases">
        <authorList>
            <person name="Varghese N."/>
            <person name="Submissions S."/>
        </authorList>
    </citation>
    <scope>NUCLEOTIDE SEQUENCE [LARGE SCALE GENOMIC DNA]</scope>
    <source>
        <strain evidence="2 3">DSM 21822</strain>
    </source>
</reference>
<gene>
    <name evidence="2" type="ORF">SAMN04488498_1168</name>
</gene>
<dbReference type="RefSeq" id="WP_149762346.1">
    <property type="nucleotide sequence ID" value="NZ_BSPE01000060.1"/>
</dbReference>
<evidence type="ECO:0000259" key="1">
    <source>
        <dbReference type="Pfam" id="PF12680"/>
    </source>
</evidence>
<protein>
    <submittedName>
        <fullName evidence="2">SnoaL-like domain-containing protein</fullName>
    </submittedName>
</protein>
<dbReference type="InterPro" id="IPR032710">
    <property type="entry name" value="NTF2-like_dom_sf"/>
</dbReference>
<sequence length="120" mass="13308">MLTAFKAVTGAAIKQAIEGRDARMLSSFYADDAVVRVIDRNNPPSKPREVRGRAAITTFWDDICGRAMTHKVETSIADGERLAFTQDCAYPDGTKVFCIATLELRDGKIVRQTVVQAWDE</sequence>
<name>A0A1I4D9W6_9HYPH</name>